<sequence length="167" mass="18542">MDAIVNCLSGPMGETLDHDREELLLRSRITFADPALQARSVAEQERSEKAIAAITAERTGRNAADLEVKCAAALIAVFTTLVRHWVEGDGKENLAALYERHLPMLSRGVGLLASGSARMVDLVIDPPSVARQAASKGRSWRWSWGAVRAANELRRRRTDRVRRLEDR</sequence>
<evidence type="ECO:0000259" key="1">
    <source>
        <dbReference type="Pfam" id="PF17754"/>
    </source>
</evidence>
<evidence type="ECO:0000313" key="2">
    <source>
        <dbReference type="EMBL" id="GAA3369879.1"/>
    </source>
</evidence>
<dbReference type="Proteomes" id="UP001499990">
    <property type="component" value="Unassembled WGS sequence"/>
</dbReference>
<dbReference type="RefSeq" id="WP_345035303.1">
    <property type="nucleotide sequence ID" value="NZ_BAAAYL010000001.1"/>
</dbReference>
<comment type="caution">
    <text evidence="2">The sequence shown here is derived from an EMBL/GenBank/DDBJ whole genome shotgun (WGS) entry which is preliminary data.</text>
</comment>
<protein>
    <recommendedName>
        <fullName evidence="1">MftR C-terminal domain-containing protein</fullName>
    </recommendedName>
</protein>
<keyword evidence="3" id="KW-1185">Reference proteome</keyword>
<gene>
    <name evidence="2" type="ORF">GCM10020367_14290</name>
</gene>
<name>A0ABP6S7Y0_9ACTN</name>
<feature type="domain" description="MftR C-terminal" evidence="1">
    <location>
        <begin position="2"/>
        <end position="109"/>
    </location>
</feature>
<dbReference type="EMBL" id="BAAAYL010000001">
    <property type="protein sequence ID" value="GAA3369879.1"/>
    <property type="molecule type" value="Genomic_DNA"/>
</dbReference>
<proteinExistence type="predicted"/>
<dbReference type="Gene3D" id="1.10.357.10">
    <property type="entry name" value="Tetracycline Repressor, domain 2"/>
    <property type="match status" value="1"/>
</dbReference>
<organism evidence="2 3">
    <name type="scientific">Streptomyces sannanensis</name>
    <dbReference type="NCBI Taxonomy" id="285536"/>
    <lineage>
        <taxon>Bacteria</taxon>
        <taxon>Bacillati</taxon>
        <taxon>Actinomycetota</taxon>
        <taxon>Actinomycetes</taxon>
        <taxon>Kitasatosporales</taxon>
        <taxon>Streptomycetaceae</taxon>
        <taxon>Streptomyces</taxon>
    </lineage>
</organism>
<dbReference type="Pfam" id="PF17754">
    <property type="entry name" value="TetR_C_14"/>
    <property type="match status" value="1"/>
</dbReference>
<reference evidence="3" key="1">
    <citation type="journal article" date="2019" name="Int. J. Syst. Evol. Microbiol.">
        <title>The Global Catalogue of Microorganisms (GCM) 10K type strain sequencing project: providing services to taxonomists for standard genome sequencing and annotation.</title>
        <authorList>
            <consortium name="The Broad Institute Genomics Platform"/>
            <consortium name="The Broad Institute Genome Sequencing Center for Infectious Disease"/>
            <person name="Wu L."/>
            <person name="Ma J."/>
        </authorList>
    </citation>
    <scope>NUCLEOTIDE SEQUENCE [LARGE SCALE GENOMIC DNA]</scope>
    <source>
        <strain evidence="3">JCM 9651</strain>
    </source>
</reference>
<dbReference type="InterPro" id="IPR041347">
    <property type="entry name" value="MftR_C"/>
</dbReference>
<evidence type="ECO:0000313" key="3">
    <source>
        <dbReference type="Proteomes" id="UP001499990"/>
    </source>
</evidence>
<accession>A0ABP6S7Y0</accession>